<accession>A0A518D917</accession>
<feature type="region of interest" description="Disordered" evidence="1">
    <location>
        <begin position="143"/>
        <end position="213"/>
    </location>
</feature>
<dbReference type="EMBL" id="CP036291">
    <property type="protein sequence ID" value="QDU87968.1"/>
    <property type="molecule type" value="Genomic_DNA"/>
</dbReference>
<dbReference type="KEGG" id="pnd:Pla175_13350"/>
<reference evidence="2 3" key="1">
    <citation type="submission" date="2019-02" db="EMBL/GenBank/DDBJ databases">
        <title>Deep-cultivation of Planctomycetes and their phenomic and genomic characterization uncovers novel biology.</title>
        <authorList>
            <person name="Wiegand S."/>
            <person name="Jogler M."/>
            <person name="Boedeker C."/>
            <person name="Pinto D."/>
            <person name="Vollmers J."/>
            <person name="Rivas-Marin E."/>
            <person name="Kohn T."/>
            <person name="Peeters S.H."/>
            <person name="Heuer A."/>
            <person name="Rast P."/>
            <person name="Oberbeckmann S."/>
            <person name="Bunk B."/>
            <person name="Jeske O."/>
            <person name="Meyerdierks A."/>
            <person name="Storesund J.E."/>
            <person name="Kallscheuer N."/>
            <person name="Luecker S."/>
            <person name="Lage O.M."/>
            <person name="Pohl T."/>
            <person name="Merkel B.J."/>
            <person name="Hornburger P."/>
            <person name="Mueller R.-W."/>
            <person name="Bruemmer F."/>
            <person name="Labrenz M."/>
            <person name="Spormann A.M."/>
            <person name="Op den Camp H."/>
            <person name="Overmann J."/>
            <person name="Amann R."/>
            <person name="Jetten M.S.M."/>
            <person name="Mascher T."/>
            <person name="Medema M.H."/>
            <person name="Devos D.P."/>
            <person name="Kaster A.-K."/>
            <person name="Ovreas L."/>
            <person name="Rohde M."/>
            <person name="Galperin M.Y."/>
            <person name="Jogler C."/>
        </authorList>
    </citation>
    <scope>NUCLEOTIDE SEQUENCE [LARGE SCALE GENOMIC DNA]</scope>
    <source>
        <strain evidence="2 3">Pla175</strain>
    </source>
</reference>
<protein>
    <recommendedName>
        <fullName evidence="4">Carboxypeptidase regulatory-like domain-containing protein</fullName>
    </recommendedName>
</protein>
<evidence type="ECO:0000313" key="3">
    <source>
        <dbReference type="Proteomes" id="UP000317429"/>
    </source>
</evidence>
<dbReference type="Proteomes" id="UP000317429">
    <property type="component" value="Chromosome"/>
</dbReference>
<evidence type="ECO:0008006" key="4">
    <source>
        <dbReference type="Google" id="ProtNLM"/>
    </source>
</evidence>
<name>A0A518D917_9BACT</name>
<dbReference type="AlphaFoldDB" id="A0A518D917"/>
<evidence type="ECO:0000256" key="1">
    <source>
        <dbReference type="SAM" id="MobiDB-lite"/>
    </source>
</evidence>
<dbReference type="PROSITE" id="PS51257">
    <property type="entry name" value="PROKAR_LIPOPROTEIN"/>
    <property type="match status" value="1"/>
</dbReference>
<feature type="compositionally biased region" description="Basic and acidic residues" evidence="1">
    <location>
        <begin position="181"/>
        <end position="213"/>
    </location>
</feature>
<keyword evidence="3" id="KW-1185">Reference proteome</keyword>
<proteinExistence type="predicted"/>
<sequence length="213" mass="21853" precursor="true">MNRRERTLRPERYAVLFVLSVACAGCSERTAAVSGTVKLDKAPLAITEGQRGMVVFRPVAGGATCTSLIGADGGYRVATGAASGVVPGDYMVSVRVIELVQGAEGEGASGRPITPAVYSDPLTSGLLYTVQSGANQIDIPLESSAGPAVIPSPPQADIDDATPAETAEPTDHSEAPSGETEASKEASDDGGSKNEVRPQAKPAETKEPSDEVQ</sequence>
<gene>
    <name evidence="2" type="ORF">Pla175_13350</name>
</gene>
<evidence type="ECO:0000313" key="2">
    <source>
        <dbReference type="EMBL" id="QDU87968.1"/>
    </source>
</evidence>
<organism evidence="2 3">
    <name type="scientific">Pirellulimonas nuda</name>
    <dbReference type="NCBI Taxonomy" id="2528009"/>
    <lineage>
        <taxon>Bacteria</taxon>
        <taxon>Pseudomonadati</taxon>
        <taxon>Planctomycetota</taxon>
        <taxon>Planctomycetia</taxon>
        <taxon>Pirellulales</taxon>
        <taxon>Lacipirellulaceae</taxon>
        <taxon>Pirellulimonas</taxon>
    </lineage>
</organism>